<evidence type="ECO:0008006" key="4">
    <source>
        <dbReference type="Google" id="ProtNLM"/>
    </source>
</evidence>
<keyword evidence="1" id="KW-0472">Membrane</keyword>
<feature type="transmembrane region" description="Helical" evidence="1">
    <location>
        <begin position="111"/>
        <end position="137"/>
    </location>
</feature>
<protein>
    <recommendedName>
        <fullName evidence="4">HPP family protein</fullName>
    </recommendedName>
</protein>
<dbReference type="Proteomes" id="UP000518605">
    <property type="component" value="Unassembled WGS sequence"/>
</dbReference>
<organism evidence="2 3">
    <name type="scientific">Paenibacillus endophyticus</name>
    <dbReference type="NCBI Taxonomy" id="1294268"/>
    <lineage>
        <taxon>Bacteria</taxon>
        <taxon>Bacillati</taxon>
        <taxon>Bacillota</taxon>
        <taxon>Bacilli</taxon>
        <taxon>Bacillales</taxon>
        <taxon>Paenibacillaceae</taxon>
        <taxon>Paenibacillus</taxon>
    </lineage>
</organism>
<dbReference type="AlphaFoldDB" id="A0A7W5GB78"/>
<gene>
    <name evidence="2" type="ORF">FHS16_002739</name>
</gene>
<keyword evidence="3" id="KW-1185">Reference proteome</keyword>
<keyword evidence="1" id="KW-1133">Transmembrane helix</keyword>
<dbReference type="EMBL" id="JACHXW010000007">
    <property type="protein sequence ID" value="MBB3152682.1"/>
    <property type="molecule type" value="Genomic_DNA"/>
</dbReference>
<feature type="transmembrane region" description="Helical" evidence="1">
    <location>
        <begin position="5"/>
        <end position="22"/>
    </location>
</feature>
<sequence length="160" mass="17647">MRIRTYAICLYIILIYWISSHFPSMHALFFPTLGAFSLLFISRPFEKAEVRKIAFGAVISSIVGSISVYIHPGVISLLLTLVIVISFINTFKWNAPPILAVSLIPFFTQPSLLWVIPLSVCISLLGLLVTLSAAAFVEKKFGALTLFLKRGVKAESDSAL</sequence>
<proteinExistence type="predicted"/>
<name>A0A7W5GB78_9BACL</name>
<evidence type="ECO:0000313" key="3">
    <source>
        <dbReference type="Proteomes" id="UP000518605"/>
    </source>
</evidence>
<evidence type="ECO:0000313" key="2">
    <source>
        <dbReference type="EMBL" id="MBB3152682.1"/>
    </source>
</evidence>
<reference evidence="2 3" key="1">
    <citation type="submission" date="2020-08" db="EMBL/GenBank/DDBJ databases">
        <title>Genomic Encyclopedia of Type Strains, Phase III (KMG-III): the genomes of soil and plant-associated and newly described type strains.</title>
        <authorList>
            <person name="Whitman W."/>
        </authorList>
    </citation>
    <scope>NUCLEOTIDE SEQUENCE [LARGE SCALE GENOMIC DNA]</scope>
    <source>
        <strain evidence="2 3">CECT 8234</strain>
    </source>
</reference>
<keyword evidence="1" id="KW-0812">Transmembrane</keyword>
<evidence type="ECO:0000256" key="1">
    <source>
        <dbReference type="SAM" id="Phobius"/>
    </source>
</evidence>
<dbReference type="RefSeq" id="WP_183562854.1">
    <property type="nucleotide sequence ID" value="NZ_CBCSLB010000006.1"/>
</dbReference>
<accession>A0A7W5GB78</accession>
<comment type="caution">
    <text evidence="2">The sequence shown here is derived from an EMBL/GenBank/DDBJ whole genome shotgun (WGS) entry which is preliminary data.</text>
</comment>